<dbReference type="PROSITE" id="PS51870">
    <property type="entry name" value="APP_E2"/>
    <property type="match status" value="1"/>
</dbReference>
<evidence type="ECO:0000256" key="6">
    <source>
        <dbReference type="ARBA" id="ARBA00023157"/>
    </source>
</evidence>
<dbReference type="AlphaFoldDB" id="A0A0K0EX72"/>
<dbReference type="GO" id="GO:0007417">
    <property type="term" value="P:central nervous system development"/>
    <property type="evidence" value="ECO:0007669"/>
    <property type="project" value="TreeGrafter"/>
</dbReference>
<comment type="similarity">
    <text evidence="8">Belongs to the APP family.</text>
</comment>
<dbReference type="Gene3D" id="1.20.120.770">
    <property type="entry name" value="Amyloid precursor protein, E2 domain"/>
    <property type="match status" value="1"/>
</dbReference>
<dbReference type="InterPro" id="IPR024329">
    <property type="entry name" value="Amyloid_glyco_E2_domain"/>
</dbReference>
<dbReference type="Proteomes" id="UP000035680">
    <property type="component" value="Unassembled WGS sequence"/>
</dbReference>
<dbReference type="STRING" id="75913.A0A0K0EX72"/>
<dbReference type="InterPro" id="IPR011178">
    <property type="entry name" value="Amyloid_glyco_Cu-bd"/>
</dbReference>
<dbReference type="InterPro" id="IPR036176">
    <property type="entry name" value="E2_sf"/>
</dbReference>
<dbReference type="SMART" id="SM00006">
    <property type="entry name" value="A4_EXTRA"/>
    <property type="match status" value="1"/>
</dbReference>
<dbReference type="GO" id="GO:0007409">
    <property type="term" value="P:axonogenesis"/>
    <property type="evidence" value="ECO:0007669"/>
    <property type="project" value="TreeGrafter"/>
</dbReference>
<feature type="domain" description="E1" evidence="13">
    <location>
        <begin position="45"/>
        <end position="210"/>
    </location>
</feature>
<dbReference type="PANTHER" id="PTHR23103:SF15">
    <property type="entry name" value="AMYLOID-BETA-LIKE PROTEIN"/>
    <property type="match status" value="1"/>
</dbReference>
<evidence type="ECO:0000259" key="13">
    <source>
        <dbReference type="PROSITE" id="PS51869"/>
    </source>
</evidence>
<comment type="subcellular location">
    <subcellularLocation>
        <location evidence="1">Membrane</location>
        <topology evidence="1">Single-pass type I membrane protein</topology>
    </subcellularLocation>
</comment>
<organism evidence="15 16">
    <name type="scientific">Strongyloides venezuelensis</name>
    <name type="common">Threadworm</name>
    <dbReference type="NCBI Taxonomy" id="75913"/>
    <lineage>
        <taxon>Eukaryota</taxon>
        <taxon>Metazoa</taxon>
        <taxon>Ecdysozoa</taxon>
        <taxon>Nematoda</taxon>
        <taxon>Chromadorea</taxon>
        <taxon>Rhabditida</taxon>
        <taxon>Tylenchina</taxon>
        <taxon>Panagrolaimomorpha</taxon>
        <taxon>Strongyloidoidea</taxon>
        <taxon>Strongyloididae</taxon>
        <taxon>Strongyloides</taxon>
    </lineage>
</organism>
<evidence type="ECO:0000256" key="10">
    <source>
        <dbReference type="SAM" id="MobiDB-lite"/>
    </source>
</evidence>
<feature type="signal peptide" evidence="12">
    <location>
        <begin position="1"/>
        <end position="25"/>
    </location>
</feature>
<feature type="chain" id="PRO_5005328782" evidence="12">
    <location>
        <begin position="26"/>
        <end position="747"/>
    </location>
</feature>
<feature type="disulfide bond" evidence="8">
    <location>
        <begin position="55"/>
        <end position="78"/>
    </location>
</feature>
<dbReference type="GO" id="GO:0008201">
    <property type="term" value="F:heparin binding"/>
    <property type="evidence" value="ECO:0007669"/>
    <property type="project" value="UniProtKB-UniRule"/>
</dbReference>
<dbReference type="InterPro" id="IPR036669">
    <property type="entry name" value="Amyloid_Cu-bd_sf"/>
</dbReference>
<dbReference type="Pfam" id="PF02177">
    <property type="entry name" value="APP_N"/>
    <property type="match status" value="1"/>
</dbReference>
<dbReference type="SUPFAM" id="SSF109843">
    <property type="entry name" value="CAPPD, an extracellular domain of amyloid beta A4 protein"/>
    <property type="match status" value="1"/>
</dbReference>
<feature type="domain" description="E2" evidence="14">
    <location>
        <begin position="260"/>
        <end position="461"/>
    </location>
</feature>
<evidence type="ECO:0000256" key="12">
    <source>
        <dbReference type="SAM" id="SignalP"/>
    </source>
</evidence>
<dbReference type="PANTHER" id="PTHR23103">
    <property type="entry name" value="ALZHEIMER'S DISEASE BETA-AMYLOID RELATED"/>
    <property type="match status" value="1"/>
</dbReference>
<keyword evidence="9" id="KW-0175">Coiled coil</keyword>
<dbReference type="GO" id="GO:0016020">
    <property type="term" value="C:membrane"/>
    <property type="evidence" value="ECO:0007669"/>
    <property type="project" value="UniProtKB-SubCell"/>
</dbReference>
<dbReference type="InterPro" id="IPR019744">
    <property type="entry name" value="APP_CUBD_CS"/>
</dbReference>
<dbReference type="Pfam" id="PF12924">
    <property type="entry name" value="APP_Cu_bd"/>
    <property type="match status" value="1"/>
</dbReference>
<feature type="transmembrane region" description="Helical" evidence="11">
    <location>
        <begin position="673"/>
        <end position="694"/>
    </location>
</feature>
<dbReference type="GO" id="GO:0043025">
    <property type="term" value="C:neuronal cell body"/>
    <property type="evidence" value="ECO:0007669"/>
    <property type="project" value="TreeGrafter"/>
</dbReference>
<evidence type="ECO:0000256" key="4">
    <source>
        <dbReference type="ARBA" id="ARBA00022989"/>
    </source>
</evidence>
<feature type="region of interest" description="Disordered" evidence="10">
    <location>
        <begin position="519"/>
        <end position="538"/>
    </location>
</feature>
<evidence type="ECO:0000256" key="1">
    <source>
        <dbReference type="ARBA" id="ARBA00004479"/>
    </source>
</evidence>
<keyword evidence="2 11" id="KW-0812">Transmembrane</keyword>
<dbReference type="PRINTS" id="PR00203">
    <property type="entry name" value="AMYLOIDA4"/>
</dbReference>
<evidence type="ECO:0000313" key="15">
    <source>
        <dbReference type="Proteomes" id="UP000035680"/>
    </source>
</evidence>
<feature type="region of interest" description="CuBD subdomain" evidence="8">
    <location>
        <begin position="146"/>
        <end position="210"/>
    </location>
</feature>
<feature type="disulfide bond" evidence="8">
    <location>
        <begin position="114"/>
        <end position="121"/>
    </location>
</feature>
<accession>A0A0K0EX72</accession>
<keyword evidence="6 8" id="KW-1015">Disulfide bond</keyword>
<dbReference type="SUPFAM" id="SSF56491">
    <property type="entry name" value="A heparin-binding domain"/>
    <property type="match status" value="1"/>
</dbReference>
<keyword evidence="3 12" id="KW-0732">Signal</keyword>
<evidence type="ECO:0000256" key="11">
    <source>
        <dbReference type="SAM" id="Phobius"/>
    </source>
</evidence>
<dbReference type="InterPro" id="IPR008154">
    <property type="entry name" value="Amyloid_glyco_extra"/>
</dbReference>
<evidence type="ECO:0000259" key="14">
    <source>
        <dbReference type="PROSITE" id="PS51870"/>
    </source>
</evidence>
<feature type="compositionally biased region" description="Acidic residues" evidence="10">
    <location>
        <begin position="584"/>
        <end position="605"/>
    </location>
</feature>
<name>A0A0K0EX72_STRVS</name>
<dbReference type="PROSITE" id="PS00319">
    <property type="entry name" value="APP_CUBD"/>
    <property type="match status" value="1"/>
</dbReference>
<dbReference type="PROSITE" id="PS51869">
    <property type="entry name" value="APP_E1"/>
    <property type="match status" value="1"/>
</dbReference>
<dbReference type="SUPFAM" id="SSF89811">
    <property type="entry name" value="Amyloid beta a4 protein copper binding domain (domain 2)"/>
    <property type="match status" value="1"/>
</dbReference>
<dbReference type="Gene3D" id="3.90.570.10">
    <property type="entry name" value="Amyloidogenic glycoprotein, heparin-binding domain"/>
    <property type="match status" value="1"/>
</dbReference>
<keyword evidence="4 11" id="KW-1133">Transmembrane helix</keyword>
<protein>
    <submittedName>
        <fullName evidence="16">Beta-amyloid-like protein (inferred by orthology to a D. melanogaster protein)</fullName>
    </submittedName>
</protein>
<evidence type="ECO:0000256" key="9">
    <source>
        <dbReference type="SAM" id="Coils"/>
    </source>
</evidence>
<dbReference type="WBParaSite" id="SVE_0112600.1">
    <property type="protein sequence ID" value="SVE_0112600.1"/>
    <property type="gene ID" value="SVE_0112600"/>
</dbReference>
<dbReference type="Gene3D" id="3.30.1490.140">
    <property type="entry name" value="Amyloidogenic glycoprotein, copper-binding domain"/>
    <property type="match status" value="1"/>
</dbReference>
<evidence type="ECO:0000256" key="8">
    <source>
        <dbReference type="PROSITE-ProRule" id="PRU01217"/>
    </source>
</evidence>
<keyword evidence="5 11" id="KW-0472">Membrane</keyword>
<feature type="region of interest" description="Disordered" evidence="10">
    <location>
        <begin position="576"/>
        <end position="623"/>
    </location>
</feature>
<reference evidence="16" key="2">
    <citation type="submission" date="2015-08" db="UniProtKB">
        <authorList>
            <consortium name="WormBaseParasite"/>
        </authorList>
    </citation>
    <scope>IDENTIFICATION</scope>
</reference>
<dbReference type="GO" id="GO:0046914">
    <property type="term" value="F:transition metal ion binding"/>
    <property type="evidence" value="ECO:0007669"/>
    <property type="project" value="InterPro"/>
</dbReference>
<keyword evidence="15" id="KW-1185">Reference proteome</keyword>
<dbReference type="InterPro" id="IPR011993">
    <property type="entry name" value="PH-like_dom_sf"/>
</dbReference>
<dbReference type="Gene3D" id="2.30.29.30">
    <property type="entry name" value="Pleckstrin-homology domain (PH domain)/Phosphotyrosine-binding domain (PTB)"/>
    <property type="match status" value="1"/>
</dbReference>
<feature type="coiled-coil region" evidence="9">
    <location>
        <begin position="326"/>
        <end position="356"/>
    </location>
</feature>
<dbReference type="InterPro" id="IPR036454">
    <property type="entry name" value="Amyloid_glyco_heparin-bd_sf"/>
</dbReference>
<comment type="caution">
    <text evidence="8">Lacks conserved residue(s) required for the propagation of feature annotation.</text>
</comment>
<dbReference type="Pfam" id="PF10515">
    <property type="entry name" value="APP_amyloid"/>
    <property type="match status" value="1"/>
</dbReference>
<proteinExistence type="inferred from homology"/>
<keyword evidence="7" id="KW-0325">Glycoprotein</keyword>
<dbReference type="GO" id="GO:0043005">
    <property type="term" value="C:neuron projection"/>
    <property type="evidence" value="ECO:0007669"/>
    <property type="project" value="TreeGrafter"/>
</dbReference>
<evidence type="ECO:0000313" key="16">
    <source>
        <dbReference type="WBParaSite" id="SVE_0112600.1"/>
    </source>
</evidence>
<dbReference type="InterPro" id="IPR015849">
    <property type="entry name" value="Amyloid_glyco_heparin-bd"/>
</dbReference>
<reference evidence="15" key="1">
    <citation type="submission" date="2014-07" db="EMBL/GenBank/DDBJ databases">
        <authorList>
            <person name="Martin A.A"/>
            <person name="De Silva N."/>
        </authorList>
    </citation>
    <scope>NUCLEOTIDE SEQUENCE</scope>
</reference>
<dbReference type="Pfam" id="PF12925">
    <property type="entry name" value="APP_E2"/>
    <property type="match status" value="1"/>
</dbReference>
<dbReference type="InterPro" id="IPR008155">
    <property type="entry name" value="Amyloid_glyco"/>
</dbReference>
<evidence type="ECO:0000256" key="5">
    <source>
        <dbReference type="ARBA" id="ARBA00023136"/>
    </source>
</evidence>
<sequence length="747" mass="86656">MWHIITKMLPGSIFIFLLQIIFSFASPKDGIYASIDTPIPTKLHSKFIPMVAFLCGYRNKFSNENGGWTTDANKFATCLTGKLDILKYCRKVYPNLNITNIVEYSHEETIDKWCREDTPNCKFSHTVRPYKCIDGEFVAQALQVPNGCMFGHMSSRSMCSDYSQLNNKAFNECTKMKDNNGKPMVLRSFSVLQPCAIDLFRGVEYVCCPTIIKNKSNELLSNDINEITEGTDFDDDVFGSDDLLNIIENDDNGTLLDKGEQDSYFKEITNANNEHEKFREAEKRLEQRHRSEVSRIINVWSELYDRYKNMKDNDTNVAEKYKKDMVRKFRKTVATIEEENKEMKKEIETVHEERLKNIFNERKRKATHEFRDALARHVEKDNKIEVLRALKSCIRSEEKDRYHMLNRYRHLLRTDVIEAEKYKTELLHNLKYIDLRINGTIAMLDDFPQLAEAIGPIVKSFWREYRKEHTPEIDSDVLSNAMGENDNVKLVNLYKTHYEKLHEAEKNIRKKYFSKGNIRKATTTPKQTTTTTTSAISPTTEINKKSLYNELEKADLDEGDNDKSSEVNDIEYVKFNKNTTDDRSDYDEDEDDNDDEDDDNSDTSEEGGNSKKQGTFNYSEEDNVPVEIEPIISGPIMDSTFDENPSYVKFSRMDHNRQLYSYNKSQSYLSSNFIIYGFIGTLCCVLFVAAITLYSKNRHSGFVEVDVCTPEERHVNSMQINGYENPTYTYFDANAPVKTQNEESSKQ</sequence>
<evidence type="ECO:0000256" key="7">
    <source>
        <dbReference type="ARBA" id="ARBA00023180"/>
    </source>
</evidence>
<feature type="compositionally biased region" description="Low complexity" evidence="10">
    <location>
        <begin position="520"/>
        <end position="538"/>
    </location>
</feature>
<feature type="region of interest" description="GFLD subdomain" evidence="8">
    <location>
        <begin position="45"/>
        <end position="138"/>
    </location>
</feature>
<evidence type="ECO:0000256" key="2">
    <source>
        <dbReference type="ARBA" id="ARBA00022692"/>
    </source>
</evidence>
<dbReference type="InterPro" id="IPR019543">
    <property type="entry name" value="APP_amyloid_C"/>
</dbReference>
<evidence type="ECO:0000256" key="3">
    <source>
        <dbReference type="ARBA" id="ARBA00022729"/>
    </source>
</evidence>